<organism evidence="4 5">
    <name type="scientific">Actinoplanes couchii</name>
    <dbReference type="NCBI Taxonomy" id="403638"/>
    <lineage>
        <taxon>Bacteria</taxon>
        <taxon>Bacillati</taxon>
        <taxon>Actinomycetota</taxon>
        <taxon>Actinomycetes</taxon>
        <taxon>Micromonosporales</taxon>
        <taxon>Micromonosporaceae</taxon>
        <taxon>Actinoplanes</taxon>
    </lineage>
</organism>
<keyword evidence="5" id="KW-1185">Reference proteome</keyword>
<dbReference type="Gene3D" id="3.40.50.150">
    <property type="entry name" value="Vaccinia Virus protein VP39"/>
    <property type="match status" value="1"/>
</dbReference>
<dbReference type="PANTHER" id="PTHR44942:SF4">
    <property type="entry name" value="METHYLTRANSFERASE TYPE 11 DOMAIN-CONTAINING PROTEIN"/>
    <property type="match status" value="1"/>
</dbReference>
<proteinExistence type="predicted"/>
<evidence type="ECO:0000256" key="2">
    <source>
        <dbReference type="ARBA" id="ARBA00022679"/>
    </source>
</evidence>
<evidence type="ECO:0000313" key="5">
    <source>
        <dbReference type="Proteomes" id="UP000612282"/>
    </source>
</evidence>
<evidence type="ECO:0000259" key="3">
    <source>
        <dbReference type="Pfam" id="PF13649"/>
    </source>
</evidence>
<protein>
    <submittedName>
        <fullName evidence="4">Methyltransferase type 11</fullName>
    </submittedName>
</protein>
<dbReference type="GO" id="GO:0008168">
    <property type="term" value="F:methyltransferase activity"/>
    <property type="evidence" value="ECO:0007669"/>
    <property type="project" value="UniProtKB-KW"/>
</dbReference>
<evidence type="ECO:0000256" key="1">
    <source>
        <dbReference type="ARBA" id="ARBA00022603"/>
    </source>
</evidence>
<gene>
    <name evidence="4" type="ORF">Aco03nite_091160</name>
</gene>
<dbReference type="SUPFAM" id="SSF53335">
    <property type="entry name" value="S-adenosyl-L-methionine-dependent methyltransferases"/>
    <property type="match status" value="1"/>
</dbReference>
<keyword evidence="1 4" id="KW-0489">Methyltransferase</keyword>
<feature type="domain" description="Methyltransferase" evidence="3">
    <location>
        <begin position="37"/>
        <end position="123"/>
    </location>
</feature>
<dbReference type="InterPro" id="IPR051052">
    <property type="entry name" value="Diverse_substrate_MTase"/>
</dbReference>
<keyword evidence="2" id="KW-0808">Transferase</keyword>
<dbReference type="Pfam" id="PF13649">
    <property type="entry name" value="Methyltransf_25"/>
    <property type="match status" value="1"/>
</dbReference>
<comment type="caution">
    <text evidence="4">The sequence shown here is derived from an EMBL/GenBank/DDBJ whole genome shotgun (WGS) entry which is preliminary data.</text>
</comment>
<dbReference type="Proteomes" id="UP000612282">
    <property type="component" value="Unassembled WGS sequence"/>
</dbReference>
<dbReference type="EMBL" id="BOMG01000112">
    <property type="protein sequence ID" value="GID60712.1"/>
    <property type="molecule type" value="Genomic_DNA"/>
</dbReference>
<evidence type="ECO:0000313" key="4">
    <source>
        <dbReference type="EMBL" id="GID60712.1"/>
    </source>
</evidence>
<dbReference type="InterPro" id="IPR029063">
    <property type="entry name" value="SAM-dependent_MTases_sf"/>
</dbReference>
<name>A0ABQ3XQN9_9ACTN</name>
<dbReference type="CDD" id="cd02440">
    <property type="entry name" value="AdoMet_MTases"/>
    <property type="match status" value="1"/>
</dbReference>
<reference evidence="4 5" key="1">
    <citation type="submission" date="2021-01" db="EMBL/GenBank/DDBJ databases">
        <title>Whole genome shotgun sequence of Actinoplanes couchii NBRC 106145.</title>
        <authorList>
            <person name="Komaki H."/>
            <person name="Tamura T."/>
        </authorList>
    </citation>
    <scope>NUCLEOTIDE SEQUENCE [LARGE SCALE GENOMIC DNA]</scope>
    <source>
        <strain evidence="4 5">NBRC 106145</strain>
    </source>
</reference>
<dbReference type="InterPro" id="IPR041698">
    <property type="entry name" value="Methyltransf_25"/>
</dbReference>
<dbReference type="PANTHER" id="PTHR44942">
    <property type="entry name" value="METHYLTRANSF_11 DOMAIN-CONTAINING PROTEIN"/>
    <property type="match status" value="1"/>
</dbReference>
<sequence>MRGQVFGEQAEEYHRVRPGYPAGLVSDLLALAGPGPVLEVGAGTGKATAAFAAHDVDLTCLEPDARMAAVLRRTVPGVPIVETTFEDWTPDRAYGLLISAQAWHWVDPARRTRLAFDALAPGGVLAPFWNVFLLADERLHTELAAVDSRHGLAEIGQAPHALLLSSIPAEPREFAAEWPDMADVPEVFTEAHTRRYRSARSYTSAAYRDHLRSISGFRMLDEDRREAAIDDLIAVIDDHGGTIELTVFTDVAIARRPASPAVQPGGEH</sequence>
<dbReference type="GO" id="GO:0032259">
    <property type="term" value="P:methylation"/>
    <property type="evidence" value="ECO:0007669"/>
    <property type="project" value="UniProtKB-KW"/>
</dbReference>
<accession>A0ABQ3XQN9</accession>